<reference evidence="11 12" key="1">
    <citation type="submission" date="2012-08" db="EMBL/GenBank/DDBJ databases">
        <title>Oryza genome evolution.</title>
        <authorList>
            <person name="Wing R.A."/>
        </authorList>
    </citation>
    <scope>NUCLEOTIDE SEQUENCE</scope>
</reference>
<feature type="chain" id="PRO_5005116011" description="Pectate lyase" evidence="9">
    <location>
        <begin position="30"/>
        <end position="607"/>
    </location>
</feature>
<feature type="signal peptide" evidence="9">
    <location>
        <begin position="1"/>
        <end position="29"/>
    </location>
</feature>
<dbReference type="eggNOG" id="ENOG502QQE2">
    <property type="taxonomic scope" value="Eukaryota"/>
</dbReference>
<dbReference type="InterPro" id="IPR018082">
    <property type="entry name" value="AmbAllergen"/>
</dbReference>
<keyword evidence="5 9" id="KW-0732">Signal</keyword>
<dbReference type="PANTHER" id="PTHR31683:SF69">
    <property type="entry name" value="PECTATE LYASE 7-RELATED"/>
    <property type="match status" value="1"/>
</dbReference>
<evidence type="ECO:0000256" key="6">
    <source>
        <dbReference type="ARBA" id="ARBA00022837"/>
    </source>
</evidence>
<name>A0A0D9WLQ6_9ORYZ</name>
<evidence type="ECO:0000259" key="10">
    <source>
        <dbReference type="PROSITE" id="PS50089"/>
    </source>
</evidence>
<dbReference type="InterPro" id="IPR045032">
    <property type="entry name" value="PEL"/>
</dbReference>
<dbReference type="AlphaFoldDB" id="A0A0D9WLQ6"/>
<evidence type="ECO:0000256" key="4">
    <source>
        <dbReference type="ARBA" id="ARBA00022723"/>
    </source>
</evidence>
<dbReference type="PROSITE" id="PS50089">
    <property type="entry name" value="ZF_RING_2"/>
    <property type="match status" value="1"/>
</dbReference>
<dbReference type="SMART" id="SM00184">
    <property type="entry name" value="RING"/>
    <property type="match status" value="1"/>
</dbReference>
<dbReference type="InterPro" id="IPR011050">
    <property type="entry name" value="Pectin_lyase_fold/virulence"/>
</dbReference>
<comment type="pathway">
    <text evidence="2 9">Glycan metabolism; pectin degradation; 2-dehydro-3-deoxy-D-gluconate from pectin: step 2/5.</text>
</comment>
<reference evidence="11" key="3">
    <citation type="submission" date="2015-04" db="UniProtKB">
        <authorList>
            <consortium name="EnsemblPlants"/>
        </authorList>
    </citation>
    <scope>IDENTIFICATION</scope>
</reference>
<dbReference type="PANTHER" id="PTHR31683">
    <property type="entry name" value="PECTATE LYASE 18-RELATED"/>
    <property type="match status" value="1"/>
</dbReference>
<accession>A0A0D9WLQ6</accession>
<keyword evidence="7 9" id="KW-0456">Lyase</keyword>
<dbReference type="HOGENOM" id="CLU_026608_2_1_1"/>
<dbReference type="Proteomes" id="UP000032180">
    <property type="component" value="Chromosome 6"/>
</dbReference>
<comment type="similarity">
    <text evidence="9">Belongs to the polysaccharide lyase 1 family.</text>
</comment>
<dbReference type="Pfam" id="PF13639">
    <property type="entry name" value="zf-RING_2"/>
    <property type="match status" value="1"/>
</dbReference>
<keyword evidence="6 9" id="KW-0106">Calcium</keyword>
<evidence type="ECO:0000256" key="8">
    <source>
        <dbReference type="PROSITE-ProRule" id="PRU00175"/>
    </source>
</evidence>
<dbReference type="Gene3D" id="2.160.20.10">
    <property type="entry name" value="Single-stranded right-handed beta-helix, Pectin lyase-like"/>
    <property type="match status" value="1"/>
</dbReference>
<keyword evidence="8" id="KW-0862">Zinc</keyword>
<evidence type="ECO:0000256" key="1">
    <source>
        <dbReference type="ARBA" id="ARBA00000695"/>
    </source>
</evidence>
<dbReference type="SMART" id="SM00656">
    <property type="entry name" value="Amb_all"/>
    <property type="match status" value="1"/>
</dbReference>
<dbReference type="SUPFAM" id="SSF51126">
    <property type="entry name" value="Pectin lyase-like"/>
    <property type="match status" value="1"/>
</dbReference>
<dbReference type="Gene3D" id="3.30.40.10">
    <property type="entry name" value="Zinc/RING finger domain, C3HC4 (zinc finger)"/>
    <property type="match status" value="1"/>
</dbReference>
<proteinExistence type="inferred from homology"/>
<sequence>MACSVVVVTWAPLCFFSILFFYLLATATATATHARNITADDEYWAARSHNLAAYVTDPITTLNKFNAAVLNTTTTSSPPATSSRRSLMMKRKFRGPCTSTNPIDRCWRCRNNWAKHRKRLAKCAMGFGHKTTGGLAGKIYTVTDATDDNLIIPRRGTLRYGVIQERPLWIVFSSSMVINLSKELIVAGDKTIDGRGVQVHITGAQITVQAVSNVIIHNVHVHDSMARSGGIIRDSKRHFGVRGESDGDGITVMDSSNVWIDHVSMWNCADGLIDVIDGSTAVTISNSHFTKHNHVMLFGARDDSPKDKIMQVTLAFNHFGKGLVQRMPRFRYGFFHIVNNDYTHWQMYAIGGNMNPTIISQGNRFRASDDVNLKEVTKREYTDYDEYKEWVWKSQDDLFLNGAFFNQSGGQNERQYDRLDLIQARHGHYAGRMTRFAAFAKIANTFERTSGAITKIMRKIMASSTSSLFSMNNDRDMTLLELLLQTRAFSLTDPVIGAESIITADINLMKTVDVPPAGDVCPVCLDGSGGDAAAPWKETACGHRFHARCVERWAKLKGSCPVCRQEMMSVVDLVERDFRILYGDDEFEILAEVREVLMYRLSPAARG</sequence>
<dbReference type="Pfam" id="PF00544">
    <property type="entry name" value="Pectate_lyase_4"/>
    <property type="match status" value="1"/>
</dbReference>
<protein>
    <recommendedName>
        <fullName evidence="3 9">Pectate lyase</fullName>
        <ecNumber evidence="3 9">4.2.2.2</ecNumber>
    </recommendedName>
</protein>
<comment type="catalytic activity">
    <reaction evidence="1 9">
        <text>Eliminative cleavage of (1-&gt;4)-alpha-D-galacturonan to give oligosaccharides with 4-deoxy-alpha-D-galact-4-enuronosyl groups at their non-reducing ends.</text>
        <dbReference type="EC" id="4.2.2.2"/>
    </reaction>
</comment>
<keyword evidence="8" id="KW-0863">Zinc-finger</keyword>
<keyword evidence="12" id="KW-1185">Reference proteome</keyword>
<dbReference type="GO" id="GO:0008270">
    <property type="term" value="F:zinc ion binding"/>
    <property type="evidence" value="ECO:0007669"/>
    <property type="project" value="UniProtKB-KW"/>
</dbReference>
<reference evidence="12" key="2">
    <citation type="submission" date="2013-12" db="EMBL/GenBank/DDBJ databases">
        <authorList>
            <person name="Yu Y."/>
            <person name="Lee S."/>
            <person name="de Baynast K."/>
            <person name="Wissotski M."/>
            <person name="Liu L."/>
            <person name="Talag J."/>
            <person name="Goicoechea J."/>
            <person name="Angelova A."/>
            <person name="Jetty R."/>
            <person name="Kudrna D."/>
            <person name="Golser W."/>
            <person name="Rivera L."/>
            <person name="Zhang J."/>
            <person name="Wing R."/>
        </authorList>
    </citation>
    <scope>NUCLEOTIDE SEQUENCE</scope>
</reference>
<dbReference type="PRINTS" id="PR00807">
    <property type="entry name" value="AMBALLERGEN"/>
</dbReference>
<evidence type="ECO:0000256" key="5">
    <source>
        <dbReference type="ARBA" id="ARBA00022729"/>
    </source>
</evidence>
<evidence type="ECO:0000256" key="7">
    <source>
        <dbReference type="ARBA" id="ARBA00023239"/>
    </source>
</evidence>
<dbReference type="EC" id="4.2.2.2" evidence="3 9"/>
<feature type="domain" description="RING-type" evidence="10">
    <location>
        <begin position="521"/>
        <end position="564"/>
    </location>
</feature>
<evidence type="ECO:0000313" key="12">
    <source>
        <dbReference type="Proteomes" id="UP000032180"/>
    </source>
</evidence>
<dbReference type="InterPro" id="IPR013083">
    <property type="entry name" value="Znf_RING/FYVE/PHD"/>
</dbReference>
<dbReference type="InterPro" id="IPR002022">
    <property type="entry name" value="Pec_lyase"/>
</dbReference>
<dbReference type="GO" id="GO:0045490">
    <property type="term" value="P:pectin catabolic process"/>
    <property type="evidence" value="ECO:0007669"/>
    <property type="project" value="UniProtKB-UniPathway"/>
</dbReference>
<dbReference type="InterPro" id="IPR012334">
    <property type="entry name" value="Pectin_lyas_fold"/>
</dbReference>
<keyword evidence="4 9" id="KW-0479">Metal-binding</keyword>
<dbReference type="EnsemblPlants" id="LPERR06G02590.1">
    <property type="protein sequence ID" value="LPERR06G02590.1"/>
    <property type="gene ID" value="LPERR06G02590"/>
</dbReference>
<dbReference type="STRING" id="77586.A0A0D9WLQ6"/>
<dbReference type="InterPro" id="IPR001841">
    <property type="entry name" value="Znf_RING"/>
</dbReference>
<dbReference type="SUPFAM" id="SSF57850">
    <property type="entry name" value="RING/U-box"/>
    <property type="match status" value="1"/>
</dbReference>
<evidence type="ECO:0000313" key="11">
    <source>
        <dbReference type="EnsemblPlants" id="LPERR06G02590.1"/>
    </source>
</evidence>
<organism evidence="11 12">
    <name type="scientific">Leersia perrieri</name>
    <dbReference type="NCBI Taxonomy" id="77586"/>
    <lineage>
        <taxon>Eukaryota</taxon>
        <taxon>Viridiplantae</taxon>
        <taxon>Streptophyta</taxon>
        <taxon>Embryophyta</taxon>
        <taxon>Tracheophyta</taxon>
        <taxon>Spermatophyta</taxon>
        <taxon>Magnoliopsida</taxon>
        <taxon>Liliopsida</taxon>
        <taxon>Poales</taxon>
        <taxon>Poaceae</taxon>
        <taxon>BOP clade</taxon>
        <taxon>Oryzoideae</taxon>
        <taxon>Oryzeae</taxon>
        <taxon>Oryzinae</taxon>
        <taxon>Leersia</taxon>
    </lineage>
</organism>
<dbReference type="UniPathway" id="UPA00545">
    <property type="reaction ID" value="UER00824"/>
</dbReference>
<evidence type="ECO:0000256" key="9">
    <source>
        <dbReference type="RuleBase" id="RU361123"/>
    </source>
</evidence>
<evidence type="ECO:0000256" key="3">
    <source>
        <dbReference type="ARBA" id="ARBA00012272"/>
    </source>
</evidence>
<comment type="cofactor">
    <cofactor evidence="9">
        <name>Ca(2+)</name>
        <dbReference type="ChEBI" id="CHEBI:29108"/>
    </cofactor>
    <text evidence="9">Binds 1 Ca(2+) ion. Required for its activity.</text>
</comment>
<dbReference type="GO" id="GO:0030570">
    <property type="term" value="F:pectate lyase activity"/>
    <property type="evidence" value="ECO:0007669"/>
    <property type="project" value="UniProtKB-EC"/>
</dbReference>
<evidence type="ECO:0000256" key="2">
    <source>
        <dbReference type="ARBA" id="ARBA00005220"/>
    </source>
</evidence>
<dbReference type="Gramene" id="LPERR06G02590.1">
    <property type="protein sequence ID" value="LPERR06G02590.1"/>
    <property type="gene ID" value="LPERR06G02590"/>
</dbReference>